<dbReference type="Pfam" id="PF16954">
    <property type="entry name" value="HRG"/>
    <property type="match status" value="2"/>
</dbReference>
<evidence type="ECO:0000256" key="7">
    <source>
        <dbReference type="SAM" id="Phobius"/>
    </source>
</evidence>
<comment type="subcellular location">
    <subcellularLocation>
        <location evidence="1">Membrane</location>
        <topology evidence="1">Multi-pass membrane protein</topology>
    </subcellularLocation>
</comment>
<dbReference type="EMBL" id="CP092623">
    <property type="protein sequence ID" value="UMM28481.1"/>
    <property type="molecule type" value="Genomic_DNA"/>
</dbReference>
<dbReference type="PANTHER" id="PTHR31525">
    <property type="entry name" value="HEME TRANSPORTER HRG1"/>
    <property type="match status" value="1"/>
</dbReference>
<dbReference type="GO" id="GO:0016020">
    <property type="term" value="C:membrane"/>
    <property type="evidence" value="ECO:0007669"/>
    <property type="project" value="UniProtKB-SubCell"/>
</dbReference>
<evidence type="ECO:0000256" key="5">
    <source>
        <dbReference type="ARBA" id="ARBA00022989"/>
    </source>
</evidence>
<evidence type="ECO:0000256" key="6">
    <source>
        <dbReference type="ARBA" id="ARBA00023136"/>
    </source>
</evidence>
<reference evidence="8 9" key="1">
    <citation type="submission" date="2022-04" db="EMBL/GenBank/DDBJ databases">
        <title>Chromosome-level reference genomes for two strains of Caenorhabditis briggsae: an improved platform for comparative genomics.</title>
        <authorList>
            <person name="Stevens L."/>
            <person name="Andersen E."/>
        </authorList>
    </citation>
    <scope>NUCLEOTIDE SEQUENCE [LARGE SCALE GENOMIC DNA]</scope>
    <source>
        <strain evidence="8">VX34</strain>
        <tissue evidence="8">Whole-organism</tissue>
    </source>
</reference>
<dbReference type="PRINTS" id="PR02095">
    <property type="entry name" value="TRNSPORTRHRG"/>
</dbReference>
<name>A0AAE9EUC6_CAEBR</name>
<dbReference type="AlphaFoldDB" id="A0AAE9EUC6"/>
<keyword evidence="4 7" id="KW-0812">Transmembrane</keyword>
<feature type="transmembrane region" description="Helical" evidence="7">
    <location>
        <begin position="85"/>
        <end position="106"/>
    </location>
</feature>
<feature type="transmembrane region" description="Helical" evidence="7">
    <location>
        <begin position="45"/>
        <end position="65"/>
    </location>
</feature>
<keyword evidence="6 7" id="KW-0472">Membrane</keyword>
<comment type="similarity">
    <text evidence="2">Belongs to the HRG family.</text>
</comment>
<accession>A0AAE9EUC6</accession>
<dbReference type="GO" id="GO:0015232">
    <property type="term" value="F:heme transmembrane transporter activity"/>
    <property type="evidence" value="ECO:0007669"/>
    <property type="project" value="InterPro"/>
</dbReference>
<evidence type="ECO:0000256" key="4">
    <source>
        <dbReference type="ARBA" id="ARBA00022692"/>
    </source>
</evidence>
<keyword evidence="3" id="KW-0813">Transport</keyword>
<dbReference type="PANTHER" id="PTHR31525:SF2">
    <property type="entry name" value="HEME TRANSPORTER HRG-6"/>
    <property type="match status" value="1"/>
</dbReference>
<proteinExistence type="inferred from homology"/>
<sequence length="184" mass="21413">MYIPSRNMQWSLCCHINVRIAYTICGILIGLFWACVYIFAWKNWVALGTCLFATSFAFETFWFYLSIKRDKILKWRPITFQILFWINLFVGFLSIGGMIAAIVLAATKHQGISNQPSDSFDIKKVKTMPDKLKIMTIVISDYLPTSHQIVDAFLPKLRSQRIENQVNPFLTSCFEINFFQSRCR</sequence>
<dbReference type="InterPro" id="IPR026218">
    <property type="entry name" value="HRG"/>
</dbReference>
<feature type="transmembrane region" description="Helical" evidence="7">
    <location>
        <begin position="20"/>
        <end position="39"/>
    </location>
</feature>
<evidence type="ECO:0000313" key="8">
    <source>
        <dbReference type="EMBL" id="UMM28481.1"/>
    </source>
</evidence>
<keyword evidence="9" id="KW-1185">Reference proteome</keyword>
<gene>
    <name evidence="8" type="ORF">L5515_011304</name>
</gene>
<keyword evidence="5 7" id="KW-1133">Transmembrane helix</keyword>
<protein>
    <submittedName>
        <fullName evidence="8">Uncharacterized protein</fullName>
    </submittedName>
</protein>
<evidence type="ECO:0000256" key="3">
    <source>
        <dbReference type="ARBA" id="ARBA00022448"/>
    </source>
</evidence>
<organism evidence="8 9">
    <name type="scientific">Caenorhabditis briggsae</name>
    <dbReference type="NCBI Taxonomy" id="6238"/>
    <lineage>
        <taxon>Eukaryota</taxon>
        <taxon>Metazoa</taxon>
        <taxon>Ecdysozoa</taxon>
        <taxon>Nematoda</taxon>
        <taxon>Chromadorea</taxon>
        <taxon>Rhabditida</taxon>
        <taxon>Rhabditina</taxon>
        <taxon>Rhabditomorpha</taxon>
        <taxon>Rhabditoidea</taxon>
        <taxon>Rhabditidae</taxon>
        <taxon>Peloderinae</taxon>
        <taxon>Caenorhabditis</taxon>
    </lineage>
</organism>
<evidence type="ECO:0000313" key="9">
    <source>
        <dbReference type="Proteomes" id="UP000829354"/>
    </source>
</evidence>
<dbReference type="Proteomes" id="UP000829354">
    <property type="component" value="Chromosome IV"/>
</dbReference>
<evidence type="ECO:0000256" key="2">
    <source>
        <dbReference type="ARBA" id="ARBA00006203"/>
    </source>
</evidence>
<evidence type="ECO:0000256" key="1">
    <source>
        <dbReference type="ARBA" id="ARBA00004141"/>
    </source>
</evidence>